<protein>
    <submittedName>
        <fullName evidence="5">X-prolyl-dipeptidyl aminopeptidase</fullName>
    </submittedName>
</protein>
<dbReference type="SMART" id="SM00939">
    <property type="entry name" value="PepX_C"/>
    <property type="match status" value="1"/>
</dbReference>
<dbReference type="Gene3D" id="3.40.50.1820">
    <property type="entry name" value="alpha/beta hydrolase"/>
    <property type="match status" value="1"/>
</dbReference>
<dbReference type="InterPro" id="IPR029058">
    <property type="entry name" value="AB_hydrolase_fold"/>
</dbReference>
<dbReference type="SUPFAM" id="SSF49785">
    <property type="entry name" value="Galactose-binding domain-like"/>
    <property type="match status" value="1"/>
</dbReference>
<dbReference type="Gene3D" id="1.10.246.70">
    <property type="match status" value="1"/>
</dbReference>
<feature type="transmembrane region" description="Helical" evidence="3">
    <location>
        <begin position="948"/>
        <end position="967"/>
    </location>
</feature>
<keyword evidence="5" id="KW-0031">Aminopeptidase</keyword>
<evidence type="ECO:0000259" key="4">
    <source>
        <dbReference type="SMART" id="SM00939"/>
    </source>
</evidence>
<dbReference type="SUPFAM" id="SSF53474">
    <property type="entry name" value="alpha/beta-Hydrolases"/>
    <property type="match status" value="1"/>
</dbReference>
<dbReference type="AlphaFoldDB" id="A0A6N7XTT4"/>
<dbReference type="Pfam" id="PF02129">
    <property type="entry name" value="Peptidase_S15"/>
    <property type="match status" value="1"/>
</dbReference>
<comment type="caution">
    <text evidence="5">The sequence shown here is derived from an EMBL/GenBank/DDBJ whole genome shotgun (WGS) entry which is preliminary data.</text>
</comment>
<dbReference type="InterPro" id="IPR008979">
    <property type="entry name" value="Galactose-bd-like_sf"/>
</dbReference>
<reference evidence="5 6" key="1">
    <citation type="submission" date="2019-08" db="EMBL/GenBank/DDBJ databases">
        <title>In-depth cultivation of the pig gut microbiome towards novel bacterial diversity and tailored functional studies.</title>
        <authorList>
            <person name="Wylensek D."/>
            <person name="Hitch T.C.A."/>
            <person name="Clavel T."/>
        </authorList>
    </citation>
    <scope>NUCLEOTIDE SEQUENCE [LARGE SCALE GENOMIC DNA]</scope>
    <source>
        <strain evidence="5 6">CA-Schmier-601-WT-1</strain>
    </source>
</reference>
<keyword evidence="5" id="KW-0645">Protease</keyword>
<keyword evidence="6" id="KW-1185">Reference proteome</keyword>
<dbReference type="GO" id="GO:0008239">
    <property type="term" value="F:dipeptidyl-peptidase activity"/>
    <property type="evidence" value="ECO:0007669"/>
    <property type="project" value="InterPro"/>
</dbReference>
<feature type="region of interest" description="Disordered" evidence="2">
    <location>
        <begin position="882"/>
        <end position="945"/>
    </location>
</feature>
<feature type="compositionally biased region" description="Polar residues" evidence="2">
    <location>
        <begin position="45"/>
        <end position="57"/>
    </location>
</feature>
<dbReference type="EMBL" id="VUNC01000004">
    <property type="protein sequence ID" value="MST72781.1"/>
    <property type="molecule type" value="Genomic_DNA"/>
</dbReference>
<evidence type="ECO:0000313" key="6">
    <source>
        <dbReference type="Proteomes" id="UP000469325"/>
    </source>
</evidence>
<sequence length="974" mass="104063">MPVRAIAETQAVLAEQAGQQDEATQGEQANDSSAAPESKAAGESNDASQPQADSAGSQPAADASEPEAEVPAPTSDIAATDDPITVAQLKSALGQQPAEGDDQQQATLGTAIDAVIGSVNLGEDLTGYKPEDNRGLAINMGIVDYGTDLSAPCTGKQFLKMRETVNTFKAAAHAQVKKPLFLNGMAQPIFPFTTGAVEEDKYSNADSNIIRYSVWVETNYDTDGDGKQDMVKAVVQLPRAAARGDYKAATIFEARPYISGCTPFGDISEVPGGDGYDMAKLHNKGAAHVPSSSTTTMEAAAKAKSSEWYYVSPYESGYDDKGNLTDPFMDYETLDWYDYYLCRGYAVVEAAGLGTRGSDGFETCGSDVEIDAFKCVIEWLHGDRQGFADREGTCQLSADWSNGNVGMTGRSYGGTTDFGLAQTGVEGLKTIVPVSGIASWYDYYNCQGTRTSDFPGDQLSSLAVYCAGRYIDHDDWETIEKGYGNYLHQLQDDTLRGGSDYSDVWANRDYTVGNNNNFKCPALVVHGLNDQNVTTKHFEMMYRSLKAAGVNTKLLLHQGAHMTPNSNNSYLVMTGDQSYDDLLNRWFTHYLYDLDNGAQDMSEVLAQSNLDANVWNAYDSYSTNTALKLGTSADRDTISLSSDYAGAGLTLDASSPDSWRPFHEKVANASSPVNATFVTPALDQDVTIKGTVSVKFDAAFGDVMGEKDGASPRSAATTPESDNMPVTAMLLDVSDQDFGAYDSTSSRWGKVPVQTVKANDYFMACGLDIIDVKQFSATPTKAKVIERGWVDLANPQSGFESQTASGSIKLEKGKYNSYTLYLQPNVYTVAQGHRIALVLLPYDQEYVSHDGNYTFDINAASVSASIPTNGFDGSLTAGYLPTASKPDNGNSGNNNGGTTDNPNINSNPNHNEGGAEDENNGNAPAKTTTGGKAAKGTGLLPKTSDPTSLAACVALAGLGAGSVALGVRARRRRR</sequence>
<proteinExistence type="predicted"/>
<feature type="compositionally biased region" description="Low complexity" evidence="2">
    <location>
        <begin position="920"/>
        <end position="942"/>
    </location>
</feature>
<dbReference type="InterPro" id="IPR013736">
    <property type="entry name" value="Xaa-Pro_dipept_C"/>
</dbReference>
<evidence type="ECO:0000313" key="5">
    <source>
        <dbReference type="EMBL" id="MST72781.1"/>
    </source>
</evidence>
<keyword evidence="1" id="KW-0378">Hydrolase</keyword>
<dbReference type="Gene3D" id="2.60.120.260">
    <property type="entry name" value="Galactose-binding domain-like"/>
    <property type="match status" value="1"/>
</dbReference>
<evidence type="ECO:0000256" key="3">
    <source>
        <dbReference type="SAM" id="Phobius"/>
    </source>
</evidence>
<dbReference type="InterPro" id="IPR000383">
    <property type="entry name" value="Xaa-Pro-like_dom"/>
</dbReference>
<evidence type="ECO:0000256" key="1">
    <source>
        <dbReference type="ARBA" id="ARBA00022801"/>
    </source>
</evidence>
<feature type="domain" description="Xaa-Pro dipeptidyl-peptidase C-terminal" evidence="4">
    <location>
        <begin position="584"/>
        <end position="865"/>
    </location>
</feature>
<feature type="compositionally biased region" description="Low complexity" evidence="2">
    <location>
        <begin position="886"/>
        <end position="912"/>
    </location>
</feature>
<organism evidence="5 6">
    <name type="scientific">Olsenella porci</name>
    <dbReference type="NCBI Taxonomy" id="2652279"/>
    <lineage>
        <taxon>Bacteria</taxon>
        <taxon>Bacillati</taxon>
        <taxon>Actinomycetota</taxon>
        <taxon>Coriobacteriia</taxon>
        <taxon>Coriobacteriales</taxon>
        <taxon>Atopobiaceae</taxon>
        <taxon>Olsenella</taxon>
    </lineage>
</organism>
<dbReference type="Proteomes" id="UP000469325">
    <property type="component" value="Unassembled WGS sequence"/>
</dbReference>
<accession>A0A6N7XTT4</accession>
<gene>
    <name evidence="5" type="ORF">FYJ68_06640</name>
</gene>
<name>A0A6N7XTT4_9ACTN</name>
<feature type="region of interest" description="Disordered" evidence="2">
    <location>
        <begin position="1"/>
        <end position="79"/>
    </location>
</feature>
<keyword evidence="3" id="KW-0472">Membrane</keyword>
<evidence type="ECO:0000256" key="2">
    <source>
        <dbReference type="SAM" id="MobiDB-lite"/>
    </source>
</evidence>
<keyword evidence="3" id="KW-0812">Transmembrane</keyword>
<dbReference type="Pfam" id="PF08530">
    <property type="entry name" value="PepX_C"/>
    <property type="match status" value="1"/>
</dbReference>
<feature type="compositionally biased region" description="Polar residues" evidence="2">
    <location>
        <begin position="17"/>
        <end position="35"/>
    </location>
</feature>
<keyword evidence="3" id="KW-1133">Transmembrane helix</keyword>
<dbReference type="GO" id="GO:0004177">
    <property type="term" value="F:aminopeptidase activity"/>
    <property type="evidence" value="ECO:0007669"/>
    <property type="project" value="UniProtKB-KW"/>
</dbReference>